<evidence type="ECO:0000256" key="4">
    <source>
        <dbReference type="ARBA" id="ARBA00022763"/>
    </source>
</evidence>
<keyword evidence="5 8" id="KW-0233">DNA recombination</keyword>
<dbReference type="PANTHER" id="PTHR33991">
    <property type="entry name" value="DNA REPAIR PROTEIN RECO"/>
    <property type="match status" value="1"/>
</dbReference>
<keyword evidence="11" id="KW-1185">Reference proteome</keyword>
<accession>A0A423PXT3</accession>
<dbReference type="GO" id="GO:0043590">
    <property type="term" value="C:bacterial nucleoid"/>
    <property type="evidence" value="ECO:0007669"/>
    <property type="project" value="TreeGrafter"/>
</dbReference>
<dbReference type="EMBL" id="AYKH01000001">
    <property type="protein sequence ID" value="ROO30394.1"/>
    <property type="molecule type" value="Genomic_DNA"/>
</dbReference>
<evidence type="ECO:0000256" key="6">
    <source>
        <dbReference type="ARBA" id="ARBA00023204"/>
    </source>
</evidence>
<dbReference type="NCBIfam" id="TIGR00613">
    <property type="entry name" value="reco"/>
    <property type="match status" value="1"/>
</dbReference>
<organism evidence="10 11">
    <name type="scientific">Salinisphaera orenii MK-B5</name>
    <dbReference type="NCBI Taxonomy" id="856730"/>
    <lineage>
        <taxon>Bacteria</taxon>
        <taxon>Pseudomonadati</taxon>
        <taxon>Pseudomonadota</taxon>
        <taxon>Gammaproteobacteria</taxon>
        <taxon>Salinisphaerales</taxon>
        <taxon>Salinisphaeraceae</taxon>
        <taxon>Salinisphaera</taxon>
    </lineage>
</organism>
<dbReference type="HAMAP" id="MF_00201">
    <property type="entry name" value="RecO"/>
    <property type="match status" value="1"/>
</dbReference>
<sequence>MRVELAPALILHRRAWRDTSVLVEAFAREHGRIGLLAKGARRPKSRWQGVLEPLTGLALSWTGRGELHTLTDVDAPRRYRLSGHALMGGFYASELIMRLLARDDPHPPLYDSLIALLDGLDAGAPAIVALRFFERDLLDVLGYGISLEATSDDDTAVVAGGRYLYHPDTGLRQARGASGPGEVQIAGDALRGLAAGRFDSRADVRAARDLMQAAIAPHLGGRPLKSVATLQAMQQFAAGTDTQRTARGDPT</sequence>
<proteinExistence type="inferred from homology"/>
<dbReference type="Pfam" id="PF11967">
    <property type="entry name" value="RecO_N"/>
    <property type="match status" value="1"/>
</dbReference>
<comment type="caution">
    <text evidence="10">The sequence shown here is derived from an EMBL/GenBank/DDBJ whole genome shotgun (WGS) entry which is preliminary data.</text>
</comment>
<evidence type="ECO:0000256" key="1">
    <source>
        <dbReference type="ARBA" id="ARBA00003065"/>
    </source>
</evidence>
<evidence type="ECO:0000256" key="7">
    <source>
        <dbReference type="ARBA" id="ARBA00033409"/>
    </source>
</evidence>
<evidence type="ECO:0000259" key="9">
    <source>
        <dbReference type="Pfam" id="PF11967"/>
    </source>
</evidence>
<keyword evidence="4 8" id="KW-0227">DNA damage</keyword>
<reference evidence="10 11" key="1">
    <citation type="submission" date="2013-10" db="EMBL/GenBank/DDBJ databases">
        <title>Salinisphaera orenii MK-B5 Genome Sequencing.</title>
        <authorList>
            <person name="Lai Q."/>
            <person name="Li C."/>
            <person name="Shao Z."/>
        </authorList>
    </citation>
    <scope>NUCLEOTIDE SEQUENCE [LARGE SCALE GENOMIC DNA]</scope>
    <source>
        <strain evidence="10 11">MK-B5</strain>
    </source>
</reference>
<name>A0A423PXT3_9GAMM</name>
<evidence type="ECO:0000313" key="11">
    <source>
        <dbReference type="Proteomes" id="UP000283993"/>
    </source>
</evidence>
<dbReference type="SUPFAM" id="SSF57863">
    <property type="entry name" value="ArfGap/RecO-like zinc finger"/>
    <property type="match status" value="1"/>
</dbReference>
<protein>
    <recommendedName>
        <fullName evidence="3 8">DNA repair protein RecO</fullName>
    </recommendedName>
    <alternativeName>
        <fullName evidence="7 8">Recombination protein O</fullName>
    </alternativeName>
</protein>
<dbReference type="GO" id="GO:0006310">
    <property type="term" value="P:DNA recombination"/>
    <property type="evidence" value="ECO:0007669"/>
    <property type="project" value="UniProtKB-UniRule"/>
</dbReference>
<keyword evidence="6 8" id="KW-0234">DNA repair</keyword>
<dbReference type="AlphaFoldDB" id="A0A423PXT3"/>
<dbReference type="Gene3D" id="1.20.1440.120">
    <property type="entry name" value="Recombination protein O, C-terminal domain"/>
    <property type="match status" value="1"/>
</dbReference>
<dbReference type="Pfam" id="PF02565">
    <property type="entry name" value="RecO_C"/>
    <property type="match status" value="1"/>
</dbReference>
<comment type="similarity">
    <text evidence="2 8">Belongs to the RecO family.</text>
</comment>
<dbReference type="RefSeq" id="WP_123629772.1">
    <property type="nucleotide sequence ID" value="NZ_AYKH01000001.1"/>
</dbReference>
<dbReference type="PANTHER" id="PTHR33991:SF1">
    <property type="entry name" value="DNA REPAIR PROTEIN RECO"/>
    <property type="match status" value="1"/>
</dbReference>
<dbReference type="Proteomes" id="UP000283993">
    <property type="component" value="Unassembled WGS sequence"/>
</dbReference>
<dbReference type="InterPro" id="IPR037278">
    <property type="entry name" value="ARFGAP/RecO"/>
</dbReference>
<gene>
    <name evidence="8" type="primary">recO</name>
    <name evidence="10" type="ORF">SAOR_00665</name>
</gene>
<feature type="domain" description="DNA replication/recombination mediator RecO N-terminal" evidence="9">
    <location>
        <begin position="1"/>
        <end position="74"/>
    </location>
</feature>
<evidence type="ECO:0000313" key="10">
    <source>
        <dbReference type="EMBL" id="ROO30394.1"/>
    </source>
</evidence>
<dbReference type="InterPro" id="IPR042242">
    <property type="entry name" value="RecO_C"/>
</dbReference>
<evidence type="ECO:0000256" key="5">
    <source>
        <dbReference type="ARBA" id="ARBA00023172"/>
    </source>
</evidence>
<evidence type="ECO:0000256" key="8">
    <source>
        <dbReference type="HAMAP-Rule" id="MF_00201"/>
    </source>
</evidence>
<dbReference type="InterPro" id="IPR003717">
    <property type="entry name" value="RecO"/>
</dbReference>
<dbReference type="SUPFAM" id="SSF50249">
    <property type="entry name" value="Nucleic acid-binding proteins"/>
    <property type="match status" value="1"/>
</dbReference>
<dbReference type="Gene3D" id="2.40.50.140">
    <property type="entry name" value="Nucleic acid-binding proteins"/>
    <property type="match status" value="1"/>
</dbReference>
<evidence type="ECO:0000256" key="2">
    <source>
        <dbReference type="ARBA" id="ARBA00007452"/>
    </source>
</evidence>
<dbReference type="GO" id="GO:0006302">
    <property type="term" value="P:double-strand break repair"/>
    <property type="evidence" value="ECO:0007669"/>
    <property type="project" value="TreeGrafter"/>
</dbReference>
<dbReference type="InterPro" id="IPR012340">
    <property type="entry name" value="NA-bd_OB-fold"/>
</dbReference>
<evidence type="ECO:0000256" key="3">
    <source>
        <dbReference type="ARBA" id="ARBA00021310"/>
    </source>
</evidence>
<dbReference type="InterPro" id="IPR022572">
    <property type="entry name" value="DNA_rep/recomb_RecO_N"/>
</dbReference>
<comment type="function">
    <text evidence="1 8">Involved in DNA repair and RecF pathway recombination.</text>
</comment>